<keyword evidence="3" id="KW-1185">Reference proteome</keyword>
<feature type="non-terminal residue" evidence="2">
    <location>
        <position position="242"/>
    </location>
</feature>
<protein>
    <submittedName>
        <fullName evidence="2">Uncharacterized protein</fullName>
    </submittedName>
</protein>
<dbReference type="EMBL" id="JNBS01003199">
    <property type="protein sequence ID" value="OQR88471.1"/>
    <property type="molecule type" value="Genomic_DNA"/>
</dbReference>
<comment type="caution">
    <text evidence="2">The sequence shown here is derived from an EMBL/GenBank/DDBJ whole genome shotgun (WGS) entry which is preliminary data.</text>
</comment>
<dbReference type="Proteomes" id="UP000243217">
    <property type="component" value="Unassembled WGS sequence"/>
</dbReference>
<proteinExistence type="predicted"/>
<evidence type="ECO:0000313" key="3">
    <source>
        <dbReference type="Proteomes" id="UP000243217"/>
    </source>
</evidence>
<feature type="transmembrane region" description="Helical" evidence="1">
    <location>
        <begin position="12"/>
        <end position="28"/>
    </location>
</feature>
<gene>
    <name evidence="2" type="ORF">THRCLA_10302</name>
</gene>
<keyword evidence="1" id="KW-0472">Membrane</keyword>
<name>A0A1V9YS73_9STRA</name>
<organism evidence="2 3">
    <name type="scientific">Thraustotheca clavata</name>
    <dbReference type="NCBI Taxonomy" id="74557"/>
    <lineage>
        <taxon>Eukaryota</taxon>
        <taxon>Sar</taxon>
        <taxon>Stramenopiles</taxon>
        <taxon>Oomycota</taxon>
        <taxon>Saprolegniomycetes</taxon>
        <taxon>Saprolegniales</taxon>
        <taxon>Achlyaceae</taxon>
        <taxon>Thraustotheca</taxon>
    </lineage>
</organism>
<evidence type="ECO:0000313" key="2">
    <source>
        <dbReference type="EMBL" id="OQR88471.1"/>
    </source>
</evidence>
<keyword evidence="1" id="KW-0812">Transmembrane</keyword>
<sequence>MTRFSTLRKYVGPLYVVMTVALGFIFLLESSPYLESRSFWPAYASLGIEETLIQSFSSQLTLSSVVEEFDLLSTAHLISPVELPGINPAYPRLLMYQELTSLESAVQGLHTLEASKVNYMITQYCWADFGRKWSMAHTLLRQIRCENYKTNAAVYLEAVLRNINFGAWIDSAPGQFDSFIGDPIAQTPGGEAWVSTLRSHQWLSLRDEVALWKNFNLIYFQLAYSNQYQIGIEEKISTENAL</sequence>
<dbReference type="AlphaFoldDB" id="A0A1V9YS73"/>
<keyword evidence="1" id="KW-1133">Transmembrane helix</keyword>
<evidence type="ECO:0000256" key="1">
    <source>
        <dbReference type="SAM" id="Phobius"/>
    </source>
</evidence>
<dbReference type="OrthoDB" id="79307at2759"/>
<accession>A0A1V9YS73</accession>
<reference evidence="2 3" key="1">
    <citation type="journal article" date="2014" name="Genome Biol. Evol.">
        <title>The secreted proteins of Achlya hypogyna and Thraustotheca clavata identify the ancestral oomycete secretome and reveal gene acquisitions by horizontal gene transfer.</title>
        <authorList>
            <person name="Misner I."/>
            <person name="Blouin N."/>
            <person name="Leonard G."/>
            <person name="Richards T.A."/>
            <person name="Lane C.E."/>
        </authorList>
    </citation>
    <scope>NUCLEOTIDE SEQUENCE [LARGE SCALE GENOMIC DNA]</scope>
    <source>
        <strain evidence="2 3">ATCC 34112</strain>
    </source>
</reference>